<gene>
    <name evidence="12" type="ORF">C1880_06805</name>
</gene>
<dbReference type="AlphaFoldDB" id="A0A369L6N9"/>
<dbReference type="InterPro" id="IPR015956">
    <property type="entry name" value="Peniciliin-bd_prot_C_sf"/>
</dbReference>
<dbReference type="SUPFAM" id="SSF69189">
    <property type="entry name" value="Penicillin-binding protein associated domain"/>
    <property type="match status" value="1"/>
</dbReference>
<evidence type="ECO:0000313" key="13">
    <source>
        <dbReference type="Proteomes" id="UP000253792"/>
    </source>
</evidence>
<keyword evidence="12" id="KW-0121">Carboxypeptidase</keyword>
<dbReference type="PANTHER" id="PTHR21581:SF33">
    <property type="entry name" value="D-ALANYL-D-ALANINE CARBOXYPEPTIDASE DACB"/>
    <property type="match status" value="1"/>
</dbReference>
<dbReference type="GO" id="GO:0009252">
    <property type="term" value="P:peptidoglycan biosynthetic process"/>
    <property type="evidence" value="ECO:0007669"/>
    <property type="project" value="UniProtKB-KW"/>
</dbReference>
<organism evidence="12 13">
    <name type="scientific">Senegalimassilia anaerobia</name>
    <dbReference type="NCBI Taxonomy" id="1473216"/>
    <lineage>
        <taxon>Bacteria</taxon>
        <taxon>Bacillati</taxon>
        <taxon>Actinomycetota</taxon>
        <taxon>Coriobacteriia</taxon>
        <taxon>Coriobacteriales</taxon>
        <taxon>Coriobacteriaceae</taxon>
        <taxon>Senegalimassilia</taxon>
    </lineage>
</organism>
<protein>
    <submittedName>
        <fullName evidence="12">D-alanyl-D-alanine carboxypeptidase</fullName>
    </submittedName>
</protein>
<reference evidence="12 13" key="1">
    <citation type="journal article" date="2018" name="Elife">
        <title>Discovery and characterization of a prevalent human gut bacterial enzyme sufficient for the inactivation of a family of plant toxins.</title>
        <authorList>
            <person name="Koppel N."/>
            <person name="Bisanz J.E."/>
            <person name="Pandelia M.E."/>
            <person name="Turnbaugh P.J."/>
            <person name="Balskus E.P."/>
        </authorList>
    </citation>
    <scope>NUCLEOTIDE SEQUENCE [LARGE SCALE GENOMIC DNA]</scope>
    <source>
        <strain evidence="13">anaerobia AP69FAA</strain>
    </source>
</reference>
<dbReference type="Proteomes" id="UP000253792">
    <property type="component" value="Unassembled WGS sequence"/>
</dbReference>
<evidence type="ECO:0000256" key="1">
    <source>
        <dbReference type="ARBA" id="ARBA00003217"/>
    </source>
</evidence>
<keyword evidence="3" id="KW-0732">Signal</keyword>
<dbReference type="InterPro" id="IPR012338">
    <property type="entry name" value="Beta-lactam/transpept-like"/>
</dbReference>
<dbReference type="GO" id="GO:0071555">
    <property type="term" value="P:cell wall organization"/>
    <property type="evidence" value="ECO:0007669"/>
    <property type="project" value="UniProtKB-KW"/>
</dbReference>
<evidence type="ECO:0000256" key="3">
    <source>
        <dbReference type="ARBA" id="ARBA00022729"/>
    </source>
</evidence>
<proteinExistence type="inferred from homology"/>
<feature type="active site" description="Acyl-ester intermediate" evidence="8">
    <location>
        <position position="97"/>
    </location>
</feature>
<dbReference type="InterPro" id="IPR018044">
    <property type="entry name" value="Peptidase_S11"/>
</dbReference>
<evidence type="ECO:0000259" key="11">
    <source>
        <dbReference type="Pfam" id="PF00768"/>
    </source>
</evidence>
<keyword evidence="7" id="KW-0961">Cell wall biogenesis/degradation</keyword>
<comment type="function">
    <text evidence="1">Removes C-terminal D-alanyl residues from sugar-peptide cell wall precursors.</text>
</comment>
<comment type="similarity">
    <text evidence="2 10">Belongs to the peptidase S11 family.</text>
</comment>
<dbReference type="OrthoDB" id="3530815at2"/>
<keyword evidence="13" id="KW-1185">Reference proteome</keyword>
<keyword evidence="6" id="KW-0573">Peptidoglycan synthesis</keyword>
<evidence type="ECO:0000313" key="12">
    <source>
        <dbReference type="EMBL" id="RDB55391.1"/>
    </source>
</evidence>
<dbReference type="GO" id="GO:0009002">
    <property type="term" value="F:serine-type D-Ala-D-Ala carboxypeptidase activity"/>
    <property type="evidence" value="ECO:0007669"/>
    <property type="project" value="InterPro"/>
</dbReference>
<evidence type="ECO:0000256" key="2">
    <source>
        <dbReference type="ARBA" id="ARBA00007164"/>
    </source>
</evidence>
<evidence type="ECO:0000256" key="4">
    <source>
        <dbReference type="ARBA" id="ARBA00022801"/>
    </source>
</evidence>
<dbReference type="PANTHER" id="PTHR21581">
    <property type="entry name" value="D-ALANYL-D-ALANINE CARBOXYPEPTIDASE"/>
    <property type="match status" value="1"/>
</dbReference>
<keyword evidence="5" id="KW-0133">Cell shape</keyword>
<dbReference type="InterPro" id="IPR037167">
    <property type="entry name" value="Peptidase_S11_C_sf"/>
</dbReference>
<sequence length="475" mass="49749">MCTLSTSFTLHSGLNKHARAIACVLVFVLALTPVAGGVGNAYADVRKADIVMGETVDARGLAVAQCPNIDAERAIVVDTNGTVYFERNADDAACIASVTKIMTGVVALDAVASGLTSLDSTITVSADAAAVGESSAGLQEGDTMTLKTALYALLVPSGNDAAIAIAESVGAALRSSGTASGDSDVKAFVAQMNATAQKLGCTNTVYENPHGLDFDQYNGNLHSTAADQAKVVAYAMTNQTFRSVVGGGSTTITVKRGGSSADVFLETTDGFFDINDDAIGVKTGYTEKAGASFAGAVNKDGQKLYAIVLGSTSESQRFFDADELVEWVFEHRKSYQLANCDQNTQTNGASVPLVAQVAHDDWIDRTVPATFSDPQCAVEVFDLNGNVSQTVDFNELHGSVKAGQVVGTVTFKQRNQVIATQDLVACKDVPAPNFFESIGIAFDRFMRGFSGEDKMATSQLLNTTPLIVDKTASTQ</sequence>
<feature type="binding site" evidence="9">
    <location>
        <position position="282"/>
    </location>
    <ligand>
        <name>substrate</name>
    </ligand>
</feature>
<feature type="active site" description="Proton acceptor" evidence="8">
    <location>
        <position position="100"/>
    </location>
</feature>
<feature type="active site" evidence="8">
    <location>
        <position position="157"/>
    </location>
</feature>
<dbReference type="Gene3D" id="3.40.710.10">
    <property type="entry name" value="DD-peptidase/beta-lactamase superfamily"/>
    <property type="match status" value="1"/>
</dbReference>
<dbReference type="Pfam" id="PF00768">
    <property type="entry name" value="Peptidase_S11"/>
    <property type="match status" value="1"/>
</dbReference>
<dbReference type="GO" id="GO:0008360">
    <property type="term" value="P:regulation of cell shape"/>
    <property type="evidence" value="ECO:0007669"/>
    <property type="project" value="UniProtKB-KW"/>
</dbReference>
<dbReference type="PRINTS" id="PR00725">
    <property type="entry name" value="DADACBPTASE1"/>
</dbReference>
<keyword evidence="12" id="KW-0645">Protease</keyword>
<dbReference type="Gene3D" id="2.60.410.10">
    <property type="entry name" value="D-Ala-D-Ala carboxypeptidase, C-terminal domain"/>
    <property type="match status" value="1"/>
</dbReference>
<dbReference type="SUPFAM" id="SSF56601">
    <property type="entry name" value="beta-lactamase/transpeptidase-like"/>
    <property type="match status" value="1"/>
</dbReference>
<comment type="caution">
    <text evidence="12">The sequence shown here is derived from an EMBL/GenBank/DDBJ whole genome shotgun (WGS) entry which is preliminary data.</text>
</comment>
<evidence type="ECO:0000256" key="5">
    <source>
        <dbReference type="ARBA" id="ARBA00022960"/>
    </source>
</evidence>
<dbReference type="EMBL" id="PPTP01000005">
    <property type="protein sequence ID" value="RDB55391.1"/>
    <property type="molecule type" value="Genomic_DNA"/>
</dbReference>
<evidence type="ECO:0000256" key="8">
    <source>
        <dbReference type="PIRSR" id="PIRSR618044-1"/>
    </source>
</evidence>
<evidence type="ECO:0000256" key="9">
    <source>
        <dbReference type="PIRSR" id="PIRSR618044-2"/>
    </source>
</evidence>
<dbReference type="GO" id="GO:0006508">
    <property type="term" value="P:proteolysis"/>
    <property type="evidence" value="ECO:0007669"/>
    <property type="project" value="InterPro"/>
</dbReference>
<accession>A0A369L6N9</accession>
<evidence type="ECO:0000256" key="7">
    <source>
        <dbReference type="ARBA" id="ARBA00023316"/>
    </source>
</evidence>
<dbReference type="InterPro" id="IPR001967">
    <property type="entry name" value="Peptidase_S11_N"/>
</dbReference>
<name>A0A369L6N9_9ACTN</name>
<feature type="domain" description="Peptidase S11 D-alanyl-D-alanine carboxypeptidase A N-terminal" evidence="11">
    <location>
        <begin position="64"/>
        <end position="311"/>
    </location>
</feature>
<evidence type="ECO:0000256" key="10">
    <source>
        <dbReference type="RuleBase" id="RU004016"/>
    </source>
</evidence>
<keyword evidence="4" id="KW-0378">Hydrolase</keyword>
<evidence type="ECO:0000256" key="6">
    <source>
        <dbReference type="ARBA" id="ARBA00022984"/>
    </source>
</evidence>
<dbReference type="STRING" id="1034345.GCA_000236865_00209"/>